<dbReference type="InterPro" id="IPR001387">
    <property type="entry name" value="Cro/C1-type_HTH"/>
</dbReference>
<gene>
    <name evidence="2" type="ORF">APR03_001478</name>
</gene>
<dbReference type="RefSeq" id="WP_253834235.1">
    <property type="nucleotide sequence ID" value="NZ_JAMTCS010000004.1"/>
</dbReference>
<dbReference type="CDD" id="cd00093">
    <property type="entry name" value="HTH_XRE"/>
    <property type="match status" value="1"/>
</dbReference>
<dbReference type="PROSITE" id="PS50943">
    <property type="entry name" value="HTH_CROC1"/>
    <property type="match status" value="1"/>
</dbReference>
<protein>
    <submittedName>
        <fullName evidence="2">DNA-binding transcriptional regulator, XRE-family HTH domain</fullName>
    </submittedName>
</protein>
<dbReference type="InterPro" id="IPR010982">
    <property type="entry name" value="Lambda_DNA-bd_dom_sf"/>
</dbReference>
<evidence type="ECO:0000313" key="2">
    <source>
        <dbReference type="EMBL" id="MCP2264142.1"/>
    </source>
</evidence>
<proteinExistence type="predicted"/>
<sequence length="264" mass="27750">MTGRDVPAGWGDAGGDAAGRGAAVDVARLVRSARYAAGLTQAVLAFRAGVSRATVAGIETGARSPSWDMLSRLLAAAGKQVRVELEQLDDDVRRAVTAQAGDTGAVDSLSMTVSLMEGLVDVGYRFEGLAAAVLLGAPVALPREVDLALPDGPDGVDWLVGLLRTGAAEVTPLGESFPLSGARSAEGVARLVERGTDGKFFLEYWLRTFLVRFAPREDAGRAVLVVGEHAPLRVQPLHEIETGDKDAARVLRLLREQAQDTRGG</sequence>
<keyword evidence="3" id="KW-1185">Reference proteome</keyword>
<dbReference type="SMART" id="SM00530">
    <property type="entry name" value="HTH_XRE"/>
    <property type="match status" value="1"/>
</dbReference>
<feature type="domain" description="HTH cro/C1-type" evidence="1">
    <location>
        <begin position="30"/>
        <end position="88"/>
    </location>
</feature>
<organism evidence="2 3">
    <name type="scientific">Promicromonospora thailandica</name>
    <dbReference type="NCBI Taxonomy" id="765201"/>
    <lineage>
        <taxon>Bacteria</taxon>
        <taxon>Bacillati</taxon>
        <taxon>Actinomycetota</taxon>
        <taxon>Actinomycetes</taxon>
        <taxon>Micrococcales</taxon>
        <taxon>Promicromonosporaceae</taxon>
        <taxon>Promicromonospora</taxon>
    </lineage>
</organism>
<evidence type="ECO:0000259" key="1">
    <source>
        <dbReference type="PROSITE" id="PS50943"/>
    </source>
</evidence>
<name>A0A9X2FZA9_9MICO</name>
<dbReference type="EMBL" id="JAMTCS010000004">
    <property type="protein sequence ID" value="MCP2264142.1"/>
    <property type="molecule type" value="Genomic_DNA"/>
</dbReference>
<keyword evidence="2" id="KW-0238">DNA-binding</keyword>
<accession>A0A9X2FZA9</accession>
<reference evidence="2" key="1">
    <citation type="submission" date="2022-06" db="EMBL/GenBank/DDBJ databases">
        <title>Genomic Encyclopedia of Archaeal and Bacterial Type Strains, Phase II (KMG-II): from individual species to whole genera.</title>
        <authorList>
            <person name="Goeker M."/>
        </authorList>
    </citation>
    <scope>NUCLEOTIDE SEQUENCE</scope>
    <source>
        <strain evidence="2">DSM 26652</strain>
    </source>
</reference>
<evidence type="ECO:0000313" key="3">
    <source>
        <dbReference type="Proteomes" id="UP001139493"/>
    </source>
</evidence>
<dbReference type="Proteomes" id="UP001139493">
    <property type="component" value="Unassembled WGS sequence"/>
</dbReference>
<dbReference type="GO" id="GO:0003677">
    <property type="term" value="F:DNA binding"/>
    <property type="evidence" value="ECO:0007669"/>
    <property type="project" value="UniProtKB-KW"/>
</dbReference>
<dbReference type="Pfam" id="PF13560">
    <property type="entry name" value="HTH_31"/>
    <property type="match status" value="1"/>
</dbReference>
<dbReference type="SUPFAM" id="SSF47413">
    <property type="entry name" value="lambda repressor-like DNA-binding domains"/>
    <property type="match status" value="1"/>
</dbReference>
<dbReference type="Gene3D" id="1.10.260.40">
    <property type="entry name" value="lambda repressor-like DNA-binding domains"/>
    <property type="match status" value="1"/>
</dbReference>
<comment type="caution">
    <text evidence="2">The sequence shown here is derived from an EMBL/GenBank/DDBJ whole genome shotgun (WGS) entry which is preliminary data.</text>
</comment>
<dbReference type="AlphaFoldDB" id="A0A9X2FZA9"/>